<dbReference type="EMBL" id="GBXM01006099">
    <property type="protein sequence ID" value="JAI02479.1"/>
    <property type="molecule type" value="Transcribed_RNA"/>
</dbReference>
<organism evidence="1">
    <name type="scientific">Anguilla anguilla</name>
    <name type="common">European freshwater eel</name>
    <name type="synonym">Muraena anguilla</name>
    <dbReference type="NCBI Taxonomy" id="7936"/>
    <lineage>
        <taxon>Eukaryota</taxon>
        <taxon>Metazoa</taxon>
        <taxon>Chordata</taxon>
        <taxon>Craniata</taxon>
        <taxon>Vertebrata</taxon>
        <taxon>Euteleostomi</taxon>
        <taxon>Actinopterygii</taxon>
        <taxon>Neopterygii</taxon>
        <taxon>Teleostei</taxon>
        <taxon>Anguilliformes</taxon>
        <taxon>Anguillidae</taxon>
        <taxon>Anguilla</taxon>
    </lineage>
</organism>
<protein>
    <submittedName>
        <fullName evidence="1">Uncharacterized protein</fullName>
    </submittedName>
</protein>
<name>A0A0E9XLA9_ANGAN</name>
<dbReference type="AlphaFoldDB" id="A0A0E9XLA9"/>
<sequence>MWATFALLKCQSRLSLNDQTRHSLTLIEHHLWQGEGFANKAFAI</sequence>
<evidence type="ECO:0000313" key="1">
    <source>
        <dbReference type="EMBL" id="JAI02479.1"/>
    </source>
</evidence>
<accession>A0A0E9XLA9</accession>
<proteinExistence type="predicted"/>
<reference evidence="1" key="1">
    <citation type="submission" date="2014-11" db="EMBL/GenBank/DDBJ databases">
        <authorList>
            <person name="Amaro Gonzalez C."/>
        </authorList>
    </citation>
    <scope>NUCLEOTIDE SEQUENCE</scope>
</reference>
<reference evidence="1" key="2">
    <citation type="journal article" date="2015" name="Fish Shellfish Immunol.">
        <title>Early steps in the European eel (Anguilla anguilla)-Vibrio vulnificus interaction in the gills: Role of the RtxA13 toxin.</title>
        <authorList>
            <person name="Callol A."/>
            <person name="Pajuelo D."/>
            <person name="Ebbesson L."/>
            <person name="Teles M."/>
            <person name="MacKenzie S."/>
            <person name="Amaro C."/>
        </authorList>
    </citation>
    <scope>NUCLEOTIDE SEQUENCE</scope>
</reference>